<proteinExistence type="predicted"/>
<comment type="caution">
    <text evidence="1">The sequence shown here is derived from an EMBL/GenBank/DDBJ whole genome shotgun (WGS) entry which is preliminary data.</text>
</comment>
<dbReference type="HOGENOM" id="CLU_108966_0_0_10"/>
<accession>C9MMC5</accession>
<dbReference type="InterPro" id="IPR025455">
    <property type="entry name" value="DUF4276"/>
</dbReference>
<organism evidence="1 2">
    <name type="scientific">Prevotella veroralis F0319</name>
    <dbReference type="NCBI Taxonomy" id="649761"/>
    <lineage>
        <taxon>Bacteria</taxon>
        <taxon>Pseudomonadati</taxon>
        <taxon>Bacteroidota</taxon>
        <taxon>Bacteroidia</taxon>
        <taxon>Bacteroidales</taxon>
        <taxon>Prevotellaceae</taxon>
        <taxon>Prevotella</taxon>
    </lineage>
</organism>
<keyword evidence="2" id="KW-1185">Reference proteome</keyword>
<dbReference type="AlphaFoldDB" id="C9MMC5"/>
<dbReference type="EMBL" id="ACVA01000016">
    <property type="protein sequence ID" value="EEX19310.1"/>
    <property type="molecule type" value="Genomic_DNA"/>
</dbReference>
<name>C9MMC5_9BACT</name>
<reference evidence="1 2" key="1">
    <citation type="submission" date="2009-09" db="EMBL/GenBank/DDBJ databases">
        <authorList>
            <person name="Weinstock G."/>
            <person name="Sodergren E."/>
            <person name="Clifton S."/>
            <person name="Fulton L."/>
            <person name="Fulton B."/>
            <person name="Courtney L."/>
            <person name="Fronick C."/>
            <person name="Harrison M."/>
            <person name="Strong C."/>
            <person name="Farmer C."/>
            <person name="Delahaunty K."/>
            <person name="Markovic C."/>
            <person name="Hall O."/>
            <person name="Minx P."/>
            <person name="Tomlinson C."/>
            <person name="Mitreva M."/>
            <person name="Nelson J."/>
            <person name="Hou S."/>
            <person name="Wollam A."/>
            <person name="Pepin K.H."/>
            <person name="Johnson M."/>
            <person name="Bhonagiri V."/>
            <person name="Nash W.E."/>
            <person name="Warren W."/>
            <person name="Chinwalla A."/>
            <person name="Mardis E.R."/>
            <person name="Wilson R.K."/>
        </authorList>
    </citation>
    <scope>NUCLEOTIDE SEQUENCE [LARGE SCALE GENOMIC DNA]</scope>
    <source>
        <strain evidence="1 2">F0319</strain>
    </source>
</reference>
<dbReference type="STRING" id="649761.HMPREF0973_00755"/>
<gene>
    <name evidence="1" type="ORF">HMPREF0973_00755</name>
</gene>
<protein>
    <recommendedName>
        <fullName evidence="3">DUF4276 family protein</fullName>
    </recommendedName>
</protein>
<evidence type="ECO:0008006" key="3">
    <source>
        <dbReference type="Google" id="ProtNLM"/>
    </source>
</evidence>
<dbReference type="Pfam" id="PF14103">
    <property type="entry name" value="DUF4276"/>
    <property type="match status" value="1"/>
</dbReference>
<dbReference type="OrthoDB" id="9801478at2"/>
<dbReference type="eggNOG" id="ENOG5030456">
    <property type="taxonomic scope" value="Bacteria"/>
</dbReference>
<evidence type="ECO:0000313" key="1">
    <source>
        <dbReference type="EMBL" id="EEX19310.1"/>
    </source>
</evidence>
<dbReference type="Proteomes" id="UP000003327">
    <property type="component" value="Unassembled WGS sequence"/>
</dbReference>
<sequence length="223" mass="25910">MKRLVIIVEGETEESFVNNILRPFFYSQGLYNVIQCFKTKHSHGGISKYSYIKKDVLNIIYESDVVVSMMIDFYRLPSDTPGFSESTEVQTHKEQADLLEARMKEDLENSQNQRFDNFIPYIQLHEFEALVFASINGITDLFERNEMNYDGLIDVIRQYPNPEDINNLPDTAPSVRLKKLIYGYNKVVDGINIITTAGMSVLLEKCPRFKDWVERMEAALREE</sequence>
<evidence type="ECO:0000313" key="2">
    <source>
        <dbReference type="Proteomes" id="UP000003327"/>
    </source>
</evidence>
<dbReference type="RefSeq" id="WP_004382386.1">
    <property type="nucleotide sequence ID" value="NZ_GG698712.1"/>
</dbReference>